<organism evidence="1">
    <name type="scientific">Anguilla anguilla</name>
    <name type="common">European freshwater eel</name>
    <name type="synonym">Muraena anguilla</name>
    <dbReference type="NCBI Taxonomy" id="7936"/>
    <lineage>
        <taxon>Eukaryota</taxon>
        <taxon>Metazoa</taxon>
        <taxon>Chordata</taxon>
        <taxon>Craniata</taxon>
        <taxon>Vertebrata</taxon>
        <taxon>Euteleostomi</taxon>
        <taxon>Actinopterygii</taxon>
        <taxon>Neopterygii</taxon>
        <taxon>Teleostei</taxon>
        <taxon>Anguilliformes</taxon>
        <taxon>Anguillidae</taxon>
        <taxon>Anguilla</taxon>
    </lineage>
</organism>
<accession>A0A0E9XCB3</accession>
<dbReference type="AlphaFoldDB" id="A0A0E9XCB3"/>
<dbReference type="EMBL" id="GBXM01008200">
    <property type="protein sequence ID" value="JAI00378.1"/>
    <property type="molecule type" value="Transcribed_RNA"/>
</dbReference>
<proteinExistence type="predicted"/>
<name>A0A0E9XCB3_ANGAN</name>
<protein>
    <submittedName>
        <fullName evidence="1">Uncharacterized protein</fullName>
    </submittedName>
</protein>
<reference evidence="1" key="1">
    <citation type="submission" date="2014-11" db="EMBL/GenBank/DDBJ databases">
        <authorList>
            <person name="Amaro Gonzalez C."/>
        </authorList>
    </citation>
    <scope>NUCLEOTIDE SEQUENCE</scope>
</reference>
<sequence length="54" mass="6286">MQSLLASVQSVDNDPGKDNLLFPVHKSWRDMPSSDLGQILSFKYLLYKRSFRQQ</sequence>
<reference evidence="1" key="2">
    <citation type="journal article" date="2015" name="Fish Shellfish Immunol.">
        <title>Early steps in the European eel (Anguilla anguilla)-Vibrio vulnificus interaction in the gills: Role of the RtxA13 toxin.</title>
        <authorList>
            <person name="Callol A."/>
            <person name="Pajuelo D."/>
            <person name="Ebbesson L."/>
            <person name="Teles M."/>
            <person name="MacKenzie S."/>
            <person name="Amaro C."/>
        </authorList>
    </citation>
    <scope>NUCLEOTIDE SEQUENCE</scope>
</reference>
<evidence type="ECO:0000313" key="1">
    <source>
        <dbReference type="EMBL" id="JAI00378.1"/>
    </source>
</evidence>